<dbReference type="EMBL" id="BAABFO010000006">
    <property type="protein sequence ID" value="GAA4329422.1"/>
    <property type="molecule type" value="Genomic_DNA"/>
</dbReference>
<sequence length="222" mass="22005">MNAFIQFAGLLAALALPAAAPGADIPLYPSGPAQDSAFVRFVNAGSGPLQVQAAGGAALTLPADAPASRFLPVAAGRPISGTLALGGRHTPVSVTVRPGEFATVLALPAAGANATAVIKESPDDFNAMRASLALYNADPGCAPAGLRSAGRSVEIFAGVAAGQARRRPINPVALTVEITCGGKAQGTQLELGALAAGQRYSVFAVPGPGGTRALFAVDALAR</sequence>
<organism evidence="2 3">
    <name type="scientific">Pigmentiphaga soli</name>
    <dbReference type="NCBI Taxonomy" id="1007095"/>
    <lineage>
        <taxon>Bacteria</taxon>
        <taxon>Pseudomonadati</taxon>
        <taxon>Pseudomonadota</taxon>
        <taxon>Betaproteobacteria</taxon>
        <taxon>Burkholderiales</taxon>
        <taxon>Alcaligenaceae</taxon>
        <taxon>Pigmentiphaga</taxon>
    </lineage>
</organism>
<evidence type="ECO:0000256" key="1">
    <source>
        <dbReference type="SAM" id="SignalP"/>
    </source>
</evidence>
<proteinExistence type="predicted"/>
<accession>A0ABP8GTC9</accession>
<feature type="chain" id="PRO_5046217977" evidence="1">
    <location>
        <begin position="21"/>
        <end position="222"/>
    </location>
</feature>
<comment type="caution">
    <text evidence="2">The sequence shown here is derived from an EMBL/GenBank/DDBJ whole genome shotgun (WGS) entry which is preliminary data.</text>
</comment>
<keyword evidence="1" id="KW-0732">Signal</keyword>
<gene>
    <name evidence="2" type="ORF">GCM10023144_16180</name>
</gene>
<feature type="signal peptide" evidence="1">
    <location>
        <begin position="1"/>
        <end position="20"/>
    </location>
</feature>
<evidence type="ECO:0000313" key="2">
    <source>
        <dbReference type="EMBL" id="GAA4329422.1"/>
    </source>
</evidence>
<protein>
    <submittedName>
        <fullName evidence="2">Alginate O-acetyltransferase AlgF</fullName>
    </submittedName>
</protein>
<keyword evidence="3" id="KW-1185">Reference proteome</keyword>
<reference evidence="3" key="1">
    <citation type="journal article" date="2019" name="Int. J. Syst. Evol. Microbiol.">
        <title>The Global Catalogue of Microorganisms (GCM) 10K type strain sequencing project: providing services to taxonomists for standard genome sequencing and annotation.</title>
        <authorList>
            <consortium name="The Broad Institute Genomics Platform"/>
            <consortium name="The Broad Institute Genome Sequencing Center for Infectious Disease"/>
            <person name="Wu L."/>
            <person name="Ma J."/>
        </authorList>
    </citation>
    <scope>NUCLEOTIDE SEQUENCE [LARGE SCALE GENOMIC DNA]</scope>
    <source>
        <strain evidence="3">JCM 17666</strain>
    </source>
</reference>
<evidence type="ECO:0000313" key="3">
    <source>
        <dbReference type="Proteomes" id="UP001501671"/>
    </source>
</evidence>
<dbReference type="RefSeq" id="WP_345248132.1">
    <property type="nucleotide sequence ID" value="NZ_BAABFO010000006.1"/>
</dbReference>
<name>A0ABP8GTC9_9BURK</name>
<dbReference type="Proteomes" id="UP001501671">
    <property type="component" value="Unassembled WGS sequence"/>
</dbReference>